<keyword evidence="6 7" id="KW-0472">Membrane</keyword>
<protein>
    <submittedName>
        <fullName evidence="8">Multicomponent Na+:H+ antiporter subunit E</fullName>
    </submittedName>
</protein>
<comment type="subcellular location">
    <subcellularLocation>
        <location evidence="1">Cell membrane</location>
        <topology evidence="1">Multi-pass membrane protein</topology>
    </subcellularLocation>
</comment>
<evidence type="ECO:0000256" key="3">
    <source>
        <dbReference type="ARBA" id="ARBA00022475"/>
    </source>
</evidence>
<evidence type="ECO:0000256" key="1">
    <source>
        <dbReference type="ARBA" id="ARBA00004651"/>
    </source>
</evidence>
<evidence type="ECO:0000256" key="2">
    <source>
        <dbReference type="ARBA" id="ARBA00006228"/>
    </source>
</evidence>
<keyword evidence="5 7" id="KW-1133">Transmembrane helix</keyword>
<dbReference type="InterPro" id="IPR002758">
    <property type="entry name" value="Cation_antiport_E"/>
</dbReference>
<comment type="similarity">
    <text evidence="2">Belongs to the CPA3 antiporters (TC 2.A.63) subunit E family.</text>
</comment>
<keyword evidence="9" id="KW-1185">Reference proteome</keyword>
<evidence type="ECO:0000256" key="6">
    <source>
        <dbReference type="ARBA" id="ARBA00023136"/>
    </source>
</evidence>
<keyword evidence="3" id="KW-1003">Cell membrane</keyword>
<dbReference type="Pfam" id="PF01899">
    <property type="entry name" value="MNHE"/>
    <property type="match status" value="1"/>
</dbReference>
<dbReference type="GO" id="GO:0008324">
    <property type="term" value="F:monoatomic cation transmembrane transporter activity"/>
    <property type="evidence" value="ECO:0007669"/>
    <property type="project" value="InterPro"/>
</dbReference>
<evidence type="ECO:0000256" key="5">
    <source>
        <dbReference type="ARBA" id="ARBA00022989"/>
    </source>
</evidence>
<reference evidence="8 9" key="1">
    <citation type="submission" date="2020-08" db="EMBL/GenBank/DDBJ databases">
        <title>Sequencing the genomes of 1000 actinobacteria strains.</title>
        <authorList>
            <person name="Klenk H.-P."/>
        </authorList>
    </citation>
    <scope>NUCLEOTIDE SEQUENCE [LARGE SCALE GENOMIC DNA]</scope>
    <source>
        <strain evidence="8 9">DSM 23040</strain>
    </source>
</reference>
<keyword evidence="4 7" id="KW-0812">Transmembrane</keyword>
<organism evidence="8 9">
    <name type="scientific">Helcobacillus massiliensis</name>
    <dbReference type="NCBI Taxonomy" id="521392"/>
    <lineage>
        <taxon>Bacteria</taxon>
        <taxon>Bacillati</taxon>
        <taxon>Actinomycetota</taxon>
        <taxon>Actinomycetes</taxon>
        <taxon>Micrococcales</taxon>
        <taxon>Dermabacteraceae</taxon>
        <taxon>Helcobacillus</taxon>
    </lineage>
</organism>
<evidence type="ECO:0000256" key="7">
    <source>
        <dbReference type="SAM" id="Phobius"/>
    </source>
</evidence>
<dbReference type="Proteomes" id="UP000568050">
    <property type="component" value="Unassembled WGS sequence"/>
</dbReference>
<comment type="caution">
    <text evidence="8">The sequence shown here is derived from an EMBL/GenBank/DDBJ whole genome shotgun (WGS) entry which is preliminary data.</text>
</comment>
<dbReference type="PANTHER" id="PTHR34584:SF1">
    <property type="entry name" value="NA(+)_H(+) ANTIPORTER SUBUNIT E1"/>
    <property type="match status" value="1"/>
</dbReference>
<dbReference type="GO" id="GO:0005886">
    <property type="term" value="C:plasma membrane"/>
    <property type="evidence" value="ECO:0007669"/>
    <property type="project" value="UniProtKB-SubCell"/>
</dbReference>
<evidence type="ECO:0000313" key="9">
    <source>
        <dbReference type="Proteomes" id="UP000568050"/>
    </source>
</evidence>
<evidence type="ECO:0000256" key="4">
    <source>
        <dbReference type="ARBA" id="ARBA00022692"/>
    </source>
</evidence>
<feature type="transmembrane region" description="Helical" evidence="7">
    <location>
        <begin position="12"/>
        <end position="31"/>
    </location>
</feature>
<dbReference type="RefSeq" id="WP_183376290.1">
    <property type="nucleotide sequence ID" value="NZ_CBCSFZ010000045.1"/>
</dbReference>
<gene>
    <name evidence="8" type="ORF">FHX50_001555</name>
</gene>
<evidence type="ECO:0000313" key="8">
    <source>
        <dbReference type="EMBL" id="MBB3023270.1"/>
    </source>
</evidence>
<feature type="transmembrane region" description="Helical" evidence="7">
    <location>
        <begin position="37"/>
        <end position="56"/>
    </location>
</feature>
<dbReference type="NCBIfam" id="NF006521">
    <property type="entry name" value="PRK08965.1-5"/>
    <property type="match status" value="1"/>
</dbReference>
<dbReference type="AlphaFoldDB" id="A0A839QWU4"/>
<dbReference type="PANTHER" id="PTHR34584">
    <property type="entry name" value="NA(+)/H(+) ANTIPORTER SUBUNIT E1"/>
    <property type="match status" value="1"/>
</dbReference>
<dbReference type="EMBL" id="JACHWP010000003">
    <property type="protein sequence ID" value="MBB3023270.1"/>
    <property type="molecule type" value="Genomic_DNA"/>
</dbReference>
<sequence>MSELSRRLRGLPEHVIGIAVSLIVWCGLWGGPTLLNVVGGVAVVLLLELIFPMPAIGRELTVRPVAAVMFLARFFFDMFRSGLEVAWAAIRPRPVPDCSVVGVQLRSRSDLFLTFTAMLATLIPGSVVVEAQRSSGTVFLHAFDVTTPEEVEEFRQSILDQEERALRAFARREVLEGAGFSVRKGGRDA</sequence>
<proteinExistence type="inferred from homology"/>
<name>A0A839QWU4_9MICO</name>
<accession>A0A839QWU4</accession>